<gene>
    <name evidence="3" type="ORF">AMS68_006665</name>
</gene>
<proteinExistence type="predicted"/>
<feature type="region of interest" description="Disordered" evidence="2">
    <location>
        <begin position="1"/>
        <end position="24"/>
    </location>
</feature>
<feature type="compositionally biased region" description="Basic and acidic residues" evidence="2">
    <location>
        <begin position="13"/>
        <end position="24"/>
    </location>
</feature>
<dbReference type="InterPro" id="IPR023827">
    <property type="entry name" value="Peptidase_S8_Asp-AS"/>
</dbReference>
<evidence type="ECO:0000256" key="2">
    <source>
        <dbReference type="SAM" id="MobiDB-lite"/>
    </source>
</evidence>
<evidence type="ECO:0000313" key="4">
    <source>
        <dbReference type="Proteomes" id="UP000503462"/>
    </source>
</evidence>
<name>A0A6H0Y2S0_9PEZI</name>
<dbReference type="AlphaFoldDB" id="A0A6H0Y2S0"/>
<dbReference type="GO" id="GO:0016787">
    <property type="term" value="F:hydrolase activity"/>
    <property type="evidence" value="ECO:0007669"/>
    <property type="project" value="UniProtKB-KW"/>
</dbReference>
<keyword evidence="4" id="KW-1185">Reference proteome</keyword>
<evidence type="ECO:0000256" key="1">
    <source>
        <dbReference type="ARBA" id="ARBA00022801"/>
    </source>
</evidence>
<reference evidence="3 4" key="1">
    <citation type="journal article" date="2016" name="Sci. Rep.">
        <title>Peltaster fructicola genome reveals evolution from an invasive phytopathogen to an ectophytic parasite.</title>
        <authorList>
            <person name="Xu C."/>
            <person name="Chen H."/>
            <person name="Gleason M.L."/>
            <person name="Xu J.R."/>
            <person name="Liu H."/>
            <person name="Zhang R."/>
            <person name="Sun G."/>
        </authorList>
    </citation>
    <scope>NUCLEOTIDE SEQUENCE [LARGE SCALE GENOMIC DNA]</scope>
    <source>
        <strain evidence="3 4">LNHT1506</strain>
    </source>
</reference>
<sequence>MSQTEQKPTAAVDDGKVADVKSDKHESYEAPAGYSLADHLKTIGVQFNGSEYTQGYSATLTADQLTKVRSDCNVKLVEDDFPGHGFSDATIERRAEQKSAPWPLYYSSSTEKNPSDHSFYSLGDAGKGVDIYVMDSGINHLDEFKTD</sequence>
<dbReference type="OrthoDB" id="206201at2759"/>
<dbReference type="Proteomes" id="UP000503462">
    <property type="component" value="Chromosome 4"/>
</dbReference>
<dbReference type="EMBL" id="CP051142">
    <property type="protein sequence ID" value="QIX01148.1"/>
    <property type="molecule type" value="Genomic_DNA"/>
</dbReference>
<evidence type="ECO:0008006" key="5">
    <source>
        <dbReference type="Google" id="ProtNLM"/>
    </source>
</evidence>
<evidence type="ECO:0000313" key="3">
    <source>
        <dbReference type="EMBL" id="QIX01148.1"/>
    </source>
</evidence>
<dbReference type="PROSITE" id="PS00136">
    <property type="entry name" value="SUBTILASE_ASP"/>
    <property type="match status" value="1"/>
</dbReference>
<accession>A0A6H0Y2S0</accession>
<protein>
    <recommendedName>
        <fullName evidence="5">Peptidase S8/S53 domain-containing protein</fullName>
    </recommendedName>
</protein>
<organism evidence="3 4">
    <name type="scientific">Peltaster fructicola</name>
    <dbReference type="NCBI Taxonomy" id="286661"/>
    <lineage>
        <taxon>Eukaryota</taxon>
        <taxon>Fungi</taxon>
        <taxon>Dikarya</taxon>
        <taxon>Ascomycota</taxon>
        <taxon>Pezizomycotina</taxon>
        <taxon>Dothideomycetes</taxon>
        <taxon>Dothideomycetes incertae sedis</taxon>
        <taxon>Peltaster</taxon>
    </lineage>
</organism>
<keyword evidence="1" id="KW-0378">Hydrolase</keyword>